<keyword evidence="2" id="KW-1133">Transmembrane helix</keyword>
<dbReference type="InterPro" id="IPR001056">
    <property type="entry name" value="PSII_PsbH"/>
</dbReference>
<keyword evidence="4" id="KW-1185">Reference proteome</keyword>
<name>A0A8X8CR02_POPTO</name>
<accession>A0A8X8CR02</accession>
<dbReference type="Proteomes" id="UP000886885">
    <property type="component" value="Chromosome 9A"/>
</dbReference>
<dbReference type="PANTHER" id="PTHR34469">
    <property type="entry name" value="PHOTOSYSTEM II REACTION CENTER PROTEIN H"/>
    <property type="match status" value="1"/>
</dbReference>
<organism evidence="3 4">
    <name type="scientific">Populus tomentosa</name>
    <name type="common">Chinese white poplar</name>
    <dbReference type="NCBI Taxonomy" id="118781"/>
    <lineage>
        <taxon>Eukaryota</taxon>
        <taxon>Viridiplantae</taxon>
        <taxon>Streptophyta</taxon>
        <taxon>Embryophyta</taxon>
        <taxon>Tracheophyta</taxon>
        <taxon>Spermatophyta</taxon>
        <taxon>Magnoliopsida</taxon>
        <taxon>eudicotyledons</taxon>
        <taxon>Gunneridae</taxon>
        <taxon>Pentapetalae</taxon>
        <taxon>rosids</taxon>
        <taxon>fabids</taxon>
        <taxon>Malpighiales</taxon>
        <taxon>Salicaceae</taxon>
        <taxon>Saliceae</taxon>
        <taxon>Populus</taxon>
    </lineage>
</organism>
<reference evidence="3" key="1">
    <citation type="journal article" date="2020" name="bioRxiv">
        <title>Hybrid origin of Populus tomentosa Carr. identified through genome sequencing and phylogenomic analysis.</title>
        <authorList>
            <person name="An X."/>
            <person name="Gao K."/>
            <person name="Chen Z."/>
            <person name="Li J."/>
            <person name="Yang X."/>
            <person name="Yang X."/>
            <person name="Zhou J."/>
            <person name="Guo T."/>
            <person name="Zhao T."/>
            <person name="Huang S."/>
            <person name="Miao D."/>
            <person name="Khan W.U."/>
            <person name="Rao P."/>
            <person name="Ye M."/>
            <person name="Lei B."/>
            <person name="Liao W."/>
            <person name="Wang J."/>
            <person name="Ji L."/>
            <person name="Li Y."/>
            <person name="Guo B."/>
            <person name="Mustafa N.S."/>
            <person name="Li S."/>
            <person name="Yun Q."/>
            <person name="Keller S.R."/>
            <person name="Mao J."/>
            <person name="Zhang R."/>
            <person name="Strauss S.H."/>
        </authorList>
    </citation>
    <scope>NUCLEOTIDE SEQUENCE</scope>
    <source>
        <strain evidence="3">GM15</strain>
        <tissue evidence="3">Leaf</tissue>
    </source>
</reference>
<dbReference type="AlphaFoldDB" id="A0A8X8CR02"/>
<dbReference type="Pfam" id="PF00737">
    <property type="entry name" value="PsbH"/>
    <property type="match status" value="1"/>
</dbReference>
<feature type="transmembrane region" description="Helical" evidence="2">
    <location>
        <begin position="285"/>
        <end position="304"/>
    </location>
</feature>
<proteinExistence type="predicted"/>
<dbReference type="GO" id="GO:0009523">
    <property type="term" value="C:photosystem II"/>
    <property type="evidence" value="ECO:0007669"/>
    <property type="project" value="InterPro"/>
</dbReference>
<evidence type="ECO:0000313" key="4">
    <source>
        <dbReference type="Proteomes" id="UP000886885"/>
    </source>
</evidence>
<sequence length="309" mass="34780">MAMASVKSIIDRYNKQKEEQQQLVNPASEVKSLLNAALINSILHELLFVKCCVLHLVLAKGGSKLEEGTAILARMPSAIDGRRTVWFERQGSTESRKPAGDEFERRHSHVHWLSSASLQGNLIYHENLELHKKVKLVSQENSELREVYGKQNVDGANRASQAPCTVGNGYDSHAPIHLQLSQPYPHNIEAPGKSMKLGVGPKLLAFRIYFWDSSGFSCPVQEGADYARVLREEEKENGEVNTKKATQSIEGNSRSDPRRTIVRDLLKPLNSRYGKAAPRWETTPLMGVTRALFAIFLSIIYFFIMMEFQ</sequence>
<evidence type="ECO:0000313" key="3">
    <source>
        <dbReference type="EMBL" id="KAG6762529.1"/>
    </source>
</evidence>
<dbReference type="OrthoDB" id="813588at2759"/>
<feature type="region of interest" description="Disordered" evidence="1">
    <location>
        <begin position="236"/>
        <end position="257"/>
    </location>
</feature>
<keyword evidence="2" id="KW-0472">Membrane</keyword>
<keyword evidence="2" id="KW-0812">Transmembrane</keyword>
<protein>
    <submittedName>
        <fullName evidence="3">Uncharacterized protein</fullName>
    </submittedName>
</protein>
<dbReference type="EMBL" id="JAAWWB010000017">
    <property type="protein sequence ID" value="KAG6762529.1"/>
    <property type="molecule type" value="Genomic_DNA"/>
</dbReference>
<comment type="caution">
    <text evidence="3">The sequence shown here is derived from an EMBL/GenBank/DDBJ whole genome shotgun (WGS) entry which is preliminary data.</text>
</comment>
<dbReference type="GO" id="GO:0042301">
    <property type="term" value="F:phosphate ion binding"/>
    <property type="evidence" value="ECO:0007669"/>
    <property type="project" value="InterPro"/>
</dbReference>
<evidence type="ECO:0000256" key="2">
    <source>
        <dbReference type="SAM" id="Phobius"/>
    </source>
</evidence>
<dbReference type="PANTHER" id="PTHR34469:SF4">
    <property type="entry name" value="PHOTOSYSTEM II REACTION CENTER PROTEIN H"/>
    <property type="match status" value="1"/>
</dbReference>
<dbReference type="GO" id="GO:0015979">
    <property type="term" value="P:photosynthesis"/>
    <property type="evidence" value="ECO:0007669"/>
    <property type="project" value="InterPro"/>
</dbReference>
<gene>
    <name evidence="3" type="ORF">POTOM_033037</name>
</gene>
<evidence type="ECO:0000256" key="1">
    <source>
        <dbReference type="SAM" id="MobiDB-lite"/>
    </source>
</evidence>
<dbReference type="GO" id="GO:0050821">
    <property type="term" value="P:protein stabilization"/>
    <property type="evidence" value="ECO:0007669"/>
    <property type="project" value="InterPro"/>
</dbReference>
<feature type="compositionally biased region" description="Polar residues" evidence="1">
    <location>
        <begin position="243"/>
        <end position="252"/>
    </location>
</feature>